<evidence type="ECO:0000256" key="2">
    <source>
        <dbReference type="ARBA" id="ARBA00023315"/>
    </source>
</evidence>
<dbReference type="CDD" id="cd04301">
    <property type="entry name" value="NAT_SF"/>
    <property type="match status" value="1"/>
</dbReference>
<proteinExistence type="predicted"/>
<dbReference type="PANTHER" id="PTHR43877:SF2">
    <property type="entry name" value="AMINOALKYLPHOSPHONATE N-ACETYLTRANSFERASE-RELATED"/>
    <property type="match status" value="1"/>
</dbReference>
<reference evidence="5 6" key="2">
    <citation type="journal article" date="2023" name="ChemBioChem">
        <title>Acyltransferase Domain Exchange between Two Independent Type I Polyketide Synthases in the Same Producer Strain of Macrolide Antibiotics.</title>
        <authorList>
            <person name="Kudo F."/>
            <person name="Kishikawa K."/>
            <person name="Tsuboi K."/>
            <person name="Kido T."/>
            <person name="Usui T."/>
            <person name="Hashimoto J."/>
            <person name="Shin-Ya K."/>
            <person name="Miyanaga A."/>
            <person name="Eguchi T."/>
        </authorList>
    </citation>
    <scope>NUCLEOTIDE SEQUENCE [LARGE SCALE GENOMIC DNA]</scope>
    <source>
        <strain evidence="5 6">A-8890</strain>
    </source>
</reference>
<dbReference type="Proteomes" id="UP001321542">
    <property type="component" value="Chromosome"/>
</dbReference>
<name>A0ABN5VYM4_9ACTN</name>
<evidence type="ECO:0000256" key="1">
    <source>
        <dbReference type="ARBA" id="ARBA00022679"/>
    </source>
</evidence>
<evidence type="ECO:0000313" key="5">
    <source>
        <dbReference type="EMBL" id="BBC38395.1"/>
    </source>
</evidence>
<protein>
    <recommendedName>
        <fullName evidence="4">N-acetyltransferase domain-containing protein</fullName>
    </recommendedName>
</protein>
<feature type="region of interest" description="Disordered" evidence="3">
    <location>
        <begin position="1"/>
        <end position="28"/>
    </location>
</feature>
<sequence length="332" mass="36552">MPLRSGSQAPDSVRMSPQPPLTPGPTVRPATLDDAAAICALMGEVDMAELGRVDAQLDEVQADLKHSEVDLERDTWLMFGGDRLIAYGLLWDESGGERIDMDHYVLPGRSVDGLRLFDPMEARAVERAAANGASRAVIHLSLNTTPTTDLDALRGRGWRPVRRYNCLHRPLSAADRPPVPPAGVTLRPCATEADRRSAHAVLQESFTDHFDFQRRTYEQWLDDIDAENADWSLIWIARVDGLGDAAVMRTRNNRVSMGWISNLGVLREARGRGLGSLLLRHAFGHYTALGRDRVGLGVDTDNSSGALALYARHGLSLDFAVDTWELVRPTGK</sequence>
<evidence type="ECO:0000313" key="6">
    <source>
        <dbReference type="Proteomes" id="UP001321542"/>
    </source>
</evidence>
<feature type="compositionally biased region" description="Polar residues" evidence="3">
    <location>
        <begin position="1"/>
        <end position="10"/>
    </location>
</feature>
<dbReference type="Gene3D" id="3.40.630.30">
    <property type="match status" value="1"/>
</dbReference>
<accession>A0ABN5VYM4</accession>
<keyword evidence="2" id="KW-0012">Acyltransferase</keyword>
<dbReference type="InterPro" id="IPR000182">
    <property type="entry name" value="GNAT_dom"/>
</dbReference>
<reference evidence="5 6" key="1">
    <citation type="journal article" date="2010" name="ChemBioChem">
        <title>Cloning and characterization of the biosynthetic gene cluster of 16-membered macrolide antibiotic FD-891: involvement of a dual functional cytochrome P450 monooxygenase catalyzing epoxidation and hydroxylation.</title>
        <authorList>
            <person name="Kudo F."/>
            <person name="Motegi A."/>
            <person name="Mizoue K."/>
            <person name="Eguchi T."/>
        </authorList>
    </citation>
    <scope>NUCLEOTIDE SEQUENCE [LARGE SCALE GENOMIC DNA]</scope>
    <source>
        <strain evidence="5 6">A-8890</strain>
    </source>
</reference>
<organism evidence="5 6">
    <name type="scientific">Streptomyces graminofaciens</name>
    <dbReference type="NCBI Taxonomy" id="68212"/>
    <lineage>
        <taxon>Bacteria</taxon>
        <taxon>Bacillati</taxon>
        <taxon>Actinomycetota</taxon>
        <taxon>Actinomycetes</taxon>
        <taxon>Kitasatosporales</taxon>
        <taxon>Streptomycetaceae</taxon>
        <taxon>Streptomyces</taxon>
    </lineage>
</organism>
<evidence type="ECO:0000256" key="3">
    <source>
        <dbReference type="SAM" id="MobiDB-lite"/>
    </source>
</evidence>
<evidence type="ECO:0000259" key="4">
    <source>
        <dbReference type="PROSITE" id="PS51186"/>
    </source>
</evidence>
<dbReference type="SUPFAM" id="SSF55729">
    <property type="entry name" value="Acyl-CoA N-acyltransferases (Nat)"/>
    <property type="match status" value="2"/>
</dbReference>
<keyword evidence="6" id="KW-1185">Reference proteome</keyword>
<dbReference type="Pfam" id="PF00583">
    <property type="entry name" value="Acetyltransf_1"/>
    <property type="match status" value="1"/>
</dbReference>
<dbReference type="EMBL" id="AP018448">
    <property type="protein sequence ID" value="BBC38395.1"/>
    <property type="molecule type" value="Genomic_DNA"/>
</dbReference>
<gene>
    <name evidence="5" type="ORF">SGFS_096890</name>
</gene>
<dbReference type="PANTHER" id="PTHR43877">
    <property type="entry name" value="AMINOALKYLPHOSPHONATE N-ACETYLTRANSFERASE-RELATED-RELATED"/>
    <property type="match status" value="1"/>
</dbReference>
<dbReference type="PROSITE" id="PS51186">
    <property type="entry name" value="GNAT"/>
    <property type="match status" value="1"/>
</dbReference>
<dbReference type="InterPro" id="IPR016181">
    <property type="entry name" value="Acyl_CoA_acyltransferase"/>
</dbReference>
<dbReference type="InterPro" id="IPR050832">
    <property type="entry name" value="Bact_Acetyltransf"/>
</dbReference>
<keyword evidence="1" id="KW-0808">Transferase</keyword>
<feature type="domain" description="N-acetyltransferase" evidence="4">
    <location>
        <begin position="184"/>
        <end position="332"/>
    </location>
</feature>